<dbReference type="OrthoDB" id="29013at2759"/>
<dbReference type="EMBL" id="JACGCM010001854">
    <property type="protein sequence ID" value="KAF6148122.1"/>
    <property type="molecule type" value="Genomic_DNA"/>
</dbReference>
<keyword evidence="2" id="KW-1185">Reference proteome</keyword>
<dbReference type="PANTHER" id="PTHR44102">
    <property type="entry name" value="PROTEIN NPG1"/>
    <property type="match status" value="1"/>
</dbReference>
<name>A0A7J7LZU9_9MAGN</name>
<accession>A0A7J7LZU9</accession>
<sequence>MFDLKKTREALENNVELNMKMEVKLSQLQGTVSHLTERTKIKEAKLVGAQGTVKSLPEYMKRKEADLNTLCMITLLAKERPASLRMPTPVKVPPMYQGYDTELSVTKYQFEGLNWMGRKLEYRRHFYEELFQEVIIEPLAQEDFVRLITEEEIGLEDVKIDQEAKTLLGRLAYQRGNIEAVLHVFEGIYIGSVTSKIELCLTRRVDRHKRHSQNDVAPLMSVHTISLLFEAIYLKAKLLEVLRRYSKVAQSCRVILDTIEYASPDCLLRYFGTDSKLQETLNKYVEGLAGQIEEILPEDLDRDERYYYLALCYNGEGEDLVAFNLLKNMFSNSGNLNYGGCSDISGVANFLLGVSLLSHARISTVSDSVKIIRQSQVLEALEIAKRAVKETNPKVIFHLTQENAELRKLDVAFCYAKVFLMIKESSRVGGSNLKEIAQYSASRWHTRGLMCQAKGLHKEALEAFTNALDIENLDKISLNGWHSVMREGFGAASDSYFDTEGSNLICRVVVDMETSPVNEVSTSSRSAESKSAVFDMENEVGVVQFPDFLGKLLTYPPNFDVFRDFCKAKAFAGERCGNFVEHAGWQFRSCIVRFREEHFFLSVDLEKENLDRGLGESISLECYDGDVQGPTLKVKRKKSLLDTITQEGTELEAMLKELAISRKKRTKSRFEKVQKFQATRLMTSVGGSKRRGADREKKVVLSKAYGVDFVDVPKSTIPSKLAQAF</sequence>
<gene>
    <name evidence="1" type="ORF">GIB67_011897</name>
</gene>
<dbReference type="Proteomes" id="UP000541444">
    <property type="component" value="Unassembled WGS sequence"/>
</dbReference>
<dbReference type="AlphaFoldDB" id="A0A7J7LZU9"/>
<reference evidence="1 2" key="1">
    <citation type="journal article" date="2020" name="IScience">
        <title>Genome Sequencing of the Endangered Kingdonia uniflora (Circaeasteraceae, Ranunculales) Reveals Potential Mechanisms of Evolutionary Specialization.</title>
        <authorList>
            <person name="Sun Y."/>
            <person name="Deng T."/>
            <person name="Zhang A."/>
            <person name="Moore M.J."/>
            <person name="Landis J.B."/>
            <person name="Lin N."/>
            <person name="Zhang H."/>
            <person name="Zhang X."/>
            <person name="Huang J."/>
            <person name="Zhang X."/>
            <person name="Sun H."/>
            <person name="Wang H."/>
        </authorList>
    </citation>
    <scope>NUCLEOTIDE SEQUENCE [LARGE SCALE GENOMIC DNA]</scope>
    <source>
        <strain evidence="1">TB1705</strain>
        <tissue evidence="1">Leaf</tissue>
    </source>
</reference>
<comment type="caution">
    <text evidence="1">The sequence shown here is derived from an EMBL/GenBank/DDBJ whole genome shotgun (WGS) entry which is preliminary data.</text>
</comment>
<evidence type="ECO:0000313" key="2">
    <source>
        <dbReference type="Proteomes" id="UP000541444"/>
    </source>
</evidence>
<dbReference type="PANTHER" id="PTHR44102:SF1">
    <property type="entry name" value="OS10G0471400 PROTEIN"/>
    <property type="match status" value="1"/>
</dbReference>
<proteinExistence type="predicted"/>
<dbReference type="InterPro" id="IPR043376">
    <property type="entry name" value="NPG1-like"/>
</dbReference>
<protein>
    <submittedName>
        <fullName evidence="1">Uncharacterized protein</fullName>
    </submittedName>
</protein>
<organism evidence="1 2">
    <name type="scientific">Kingdonia uniflora</name>
    <dbReference type="NCBI Taxonomy" id="39325"/>
    <lineage>
        <taxon>Eukaryota</taxon>
        <taxon>Viridiplantae</taxon>
        <taxon>Streptophyta</taxon>
        <taxon>Embryophyta</taxon>
        <taxon>Tracheophyta</taxon>
        <taxon>Spermatophyta</taxon>
        <taxon>Magnoliopsida</taxon>
        <taxon>Ranunculales</taxon>
        <taxon>Circaeasteraceae</taxon>
        <taxon>Kingdonia</taxon>
    </lineage>
</organism>
<evidence type="ECO:0000313" key="1">
    <source>
        <dbReference type="EMBL" id="KAF6148122.1"/>
    </source>
</evidence>